<keyword evidence="4" id="KW-1185">Reference proteome</keyword>
<feature type="region of interest" description="Disordered" evidence="1">
    <location>
        <begin position="179"/>
        <end position="199"/>
    </location>
</feature>
<reference evidence="3" key="1">
    <citation type="submission" date="2020-08" db="EMBL/GenBank/DDBJ databases">
        <title>Multicomponent nature underlies the extraordinary mechanical properties of spider dragline silk.</title>
        <authorList>
            <person name="Kono N."/>
            <person name="Nakamura H."/>
            <person name="Mori M."/>
            <person name="Yoshida Y."/>
            <person name="Ohtoshi R."/>
            <person name="Malay A.D."/>
            <person name="Moran D.A.P."/>
            <person name="Tomita M."/>
            <person name="Numata K."/>
            <person name="Arakawa K."/>
        </authorList>
    </citation>
    <scope>NUCLEOTIDE SEQUENCE</scope>
</reference>
<sequence length="199" mass="22445">MTTELFNEWLVSLNSDMKREKRQILLFLDNCTVHNNAPPLSNVKLQFSPPNSTSKLQPLDQGIIHNFKTFYRREVVKSVLDNLENQQHVTTISTLTALIIIDKAWRAVTPLTINSCFKKSGFPSPNLFDVDDSLTEFNAEPSLWEALPEQDFTFDDYVLVNTDIAVWGALSGAEIGALDHNNTESDEDESEELTPVTLS</sequence>
<organism evidence="3 4">
    <name type="scientific">Trichonephila clavipes</name>
    <name type="common">Golden silk orbweaver</name>
    <name type="synonym">Nephila clavipes</name>
    <dbReference type="NCBI Taxonomy" id="2585209"/>
    <lineage>
        <taxon>Eukaryota</taxon>
        <taxon>Metazoa</taxon>
        <taxon>Ecdysozoa</taxon>
        <taxon>Arthropoda</taxon>
        <taxon>Chelicerata</taxon>
        <taxon>Arachnida</taxon>
        <taxon>Araneae</taxon>
        <taxon>Araneomorphae</taxon>
        <taxon>Entelegynae</taxon>
        <taxon>Araneoidea</taxon>
        <taxon>Nephilidae</taxon>
        <taxon>Trichonephila</taxon>
    </lineage>
</organism>
<dbReference type="GO" id="GO:0005634">
    <property type="term" value="C:nucleus"/>
    <property type="evidence" value="ECO:0007669"/>
    <property type="project" value="TreeGrafter"/>
</dbReference>
<dbReference type="Pfam" id="PF03184">
    <property type="entry name" value="DDE_1"/>
    <property type="match status" value="1"/>
</dbReference>
<comment type="caution">
    <text evidence="3">The sequence shown here is derived from an EMBL/GenBank/DDBJ whole genome shotgun (WGS) entry which is preliminary data.</text>
</comment>
<evidence type="ECO:0000313" key="4">
    <source>
        <dbReference type="Proteomes" id="UP000887159"/>
    </source>
</evidence>
<evidence type="ECO:0000256" key="1">
    <source>
        <dbReference type="SAM" id="MobiDB-lite"/>
    </source>
</evidence>
<protein>
    <submittedName>
        <fullName evidence="3">Tigger transposable element-derived protein 6</fullName>
    </submittedName>
</protein>
<accession>A0A8X6WI31</accession>
<dbReference type="Proteomes" id="UP000887159">
    <property type="component" value="Unassembled WGS sequence"/>
</dbReference>
<proteinExistence type="predicted"/>
<evidence type="ECO:0000313" key="3">
    <source>
        <dbReference type="EMBL" id="GFY35453.1"/>
    </source>
</evidence>
<evidence type="ECO:0000259" key="2">
    <source>
        <dbReference type="Pfam" id="PF03184"/>
    </source>
</evidence>
<gene>
    <name evidence="3" type="primary">TIGD6</name>
    <name evidence="3" type="ORF">TNCV_195461</name>
</gene>
<dbReference type="GO" id="GO:0003677">
    <property type="term" value="F:DNA binding"/>
    <property type="evidence" value="ECO:0007669"/>
    <property type="project" value="TreeGrafter"/>
</dbReference>
<dbReference type="PANTHER" id="PTHR19303:SF73">
    <property type="entry name" value="PROTEIN PDC2"/>
    <property type="match status" value="1"/>
</dbReference>
<dbReference type="InterPro" id="IPR004875">
    <property type="entry name" value="DDE_SF_endonuclease_dom"/>
</dbReference>
<feature type="domain" description="DDE-1" evidence="2">
    <location>
        <begin position="1"/>
        <end position="117"/>
    </location>
</feature>
<dbReference type="AlphaFoldDB" id="A0A8X6WI31"/>
<dbReference type="PANTHER" id="PTHR19303">
    <property type="entry name" value="TRANSPOSON"/>
    <property type="match status" value="1"/>
</dbReference>
<dbReference type="InterPro" id="IPR050863">
    <property type="entry name" value="CenT-Element_Derived"/>
</dbReference>
<name>A0A8X6WI31_TRICX</name>
<dbReference type="EMBL" id="BMAU01021432">
    <property type="protein sequence ID" value="GFY35453.1"/>
    <property type="molecule type" value="Genomic_DNA"/>
</dbReference>